<organism evidence="3 4">
    <name type="scientific">Methylomonas methanica</name>
    <dbReference type="NCBI Taxonomy" id="421"/>
    <lineage>
        <taxon>Bacteria</taxon>
        <taxon>Pseudomonadati</taxon>
        <taxon>Pseudomonadota</taxon>
        <taxon>Gammaproteobacteria</taxon>
        <taxon>Methylococcales</taxon>
        <taxon>Methylococcaceae</taxon>
        <taxon>Methylomonas</taxon>
    </lineage>
</organism>
<dbReference type="InterPro" id="IPR036737">
    <property type="entry name" value="OmpA-like_sf"/>
</dbReference>
<evidence type="ECO:0000313" key="4">
    <source>
        <dbReference type="Proteomes" id="UP000078090"/>
    </source>
</evidence>
<dbReference type="AlphaFoldDB" id="A0A177MQZ5"/>
<evidence type="ECO:0000256" key="1">
    <source>
        <dbReference type="PROSITE-ProRule" id="PRU00473"/>
    </source>
</evidence>
<dbReference type="GO" id="GO:0016020">
    <property type="term" value="C:membrane"/>
    <property type="evidence" value="ECO:0007669"/>
    <property type="project" value="UniProtKB-UniRule"/>
</dbReference>
<dbReference type="Pfam" id="PF00691">
    <property type="entry name" value="OmpA"/>
    <property type="match status" value="1"/>
</dbReference>
<dbReference type="InterPro" id="IPR006665">
    <property type="entry name" value="OmpA-like"/>
</dbReference>
<dbReference type="EMBL" id="LUUG01000048">
    <property type="protein sequence ID" value="OAI08081.1"/>
    <property type="molecule type" value="Genomic_DNA"/>
</dbReference>
<dbReference type="CDD" id="cd07185">
    <property type="entry name" value="OmpA_C-like"/>
    <property type="match status" value="1"/>
</dbReference>
<reference evidence="3 4" key="1">
    <citation type="submission" date="2016-03" db="EMBL/GenBank/DDBJ databases">
        <authorList>
            <person name="Ploux O."/>
        </authorList>
    </citation>
    <scope>NUCLEOTIDE SEQUENCE [LARGE SCALE GENOMIC DNA]</scope>
    <source>
        <strain evidence="3 4">R-45363</strain>
    </source>
</reference>
<evidence type="ECO:0000259" key="2">
    <source>
        <dbReference type="PROSITE" id="PS51123"/>
    </source>
</evidence>
<protein>
    <recommendedName>
        <fullName evidence="2">OmpA-like domain-containing protein</fullName>
    </recommendedName>
</protein>
<dbReference type="Proteomes" id="UP000078090">
    <property type="component" value="Unassembled WGS sequence"/>
</dbReference>
<dbReference type="PANTHER" id="PTHR30329:SF21">
    <property type="entry name" value="LIPOPROTEIN YIAD-RELATED"/>
    <property type="match status" value="1"/>
</dbReference>
<dbReference type="Gene3D" id="3.30.1330.60">
    <property type="entry name" value="OmpA-like domain"/>
    <property type="match status" value="1"/>
</dbReference>
<dbReference type="OrthoDB" id="9815217at2"/>
<keyword evidence="1" id="KW-0472">Membrane</keyword>
<comment type="caution">
    <text evidence="3">The sequence shown here is derived from an EMBL/GenBank/DDBJ whole genome shotgun (WGS) entry which is preliminary data.</text>
</comment>
<accession>A0A177MQZ5</accession>
<dbReference type="InterPro" id="IPR050330">
    <property type="entry name" value="Bact_OuterMem_StrucFunc"/>
</dbReference>
<dbReference type="SUPFAM" id="SSF103088">
    <property type="entry name" value="OmpA-like"/>
    <property type="match status" value="1"/>
</dbReference>
<gene>
    <name evidence="3" type="ORF">A1332_08440</name>
</gene>
<name>A0A177MQZ5_METMH</name>
<dbReference type="PANTHER" id="PTHR30329">
    <property type="entry name" value="STATOR ELEMENT OF FLAGELLAR MOTOR COMPLEX"/>
    <property type="match status" value="1"/>
</dbReference>
<feature type="domain" description="OmpA-like" evidence="2">
    <location>
        <begin position="79"/>
        <end position="191"/>
    </location>
</feature>
<sequence length="191" mass="20790">MEFNNMQKMVVISSAVFMAACSSLPVPPVVDGTDRHPINSRETTELLALRAQLAQTQELLQLREQNIIPPVAIHQAPVQTSLITSQTVSVQFPFNGTKFNPTPDQTGALLPLLTNTKRIVVRGRTDGQHASAADEQVALNRALSAQRYLVNNGISPLIISINYLSAGDYVADNNSAAGRAQNRRVDIDVFN</sequence>
<proteinExistence type="predicted"/>
<evidence type="ECO:0000313" key="3">
    <source>
        <dbReference type="EMBL" id="OAI08081.1"/>
    </source>
</evidence>
<dbReference type="PROSITE" id="PS51123">
    <property type="entry name" value="OMPA_2"/>
    <property type="match status" value="1"/>
</dbReference>